<comment type="similarity">
    <text evidence="6">Belongs to the phosphofructokinase type A (PFKA) family. PPi-dependent PFK group II subfamily. Clade 'B2' sub-subfamily.</text>
</comment>
<keyword evidence="4 6" id="KW-0418">Kinase</keyword>
<feature type="site" description="Important for catalytic activity; stabilizes the transition state when the phosphoryl donor is PPi" evidence="6">
    <location>
        <position position="143"/>
    </location>
</feature>
<evidence type="ECO:0000256" key="1">
    <source>
        <dbReference type="ARBA" id="ARBA00001946"/>
    </source>
</evidence>
<feature type="site" description="Important for catalytic activity and substrate specificity; stabilizes the transition state when the phosphoryl donor is PPi; prevents ATP from binding by mimicking the alpha-phosphate group of ATP" evidence="6">
    <location>
        <position position="117"/>
    </location>
</feature>
<dbReference type="RefSeq" id="WP_035368744.1">
    <property type="nucleotide sequence ID" value="NZ_LR215050.1"/>
</dbReference>
<keyword evidence="3 6" id="KW-0479">Metal-binding</keyword>
<name>A0A449BLF7_9MOLU</name>
<feature type="domain" description="Phosphofructokinase" evidence="7">
    <location>
        <begin position="12"/>
        <end position="292"/>
    </location>
</feature>
<organism evidence="8 9">
    <name type="scientific">Acholeplasma hippikon</name>
    <dbReference type="NCBI Taxonomy" id="264636"/>
    <lineage>
        <taxon>Bacteria</taxon>
        <taxon>Bacillati</taxon>
        <taxon>Mycoplasmatota</taxon>
        <taxon>Mollicutes</taxon>
        <taxon>Acholeplasmatales</taxon>
        <taxon>Acholeplasmataceae</taxon>
        <taxon>Acholeplasma</taxon>
    </lineage>
</organism>
<comment type="cofactor">
    <cofactor evidence="1 6">
        <name>Mg(2+)</name>
        <dbReference type="ChEBI" id="CHEBI:18420"/>
    </cofactor>
</comment>
<feature type="binding site" evidence="6">
    <location>
        <position position="246"/>
    </location>
    <ligand>
        <name>substrate</name>
    </ligand>
</feature>
<gene>
    <name evidence="8" type="primary">pfkA_1</name>
    <name evidence="6" type="synonym">pfp</name>
    <name evidence="8" type="ORF">NCTC10172_01341</name>
</gene>
<dbReference type="EC" id="2.7.1.90" evidence="6"/>
<dbReference type="HAMAP" id="MF_01978">
    <property type="entry name" value="Phosphofructokinase_II_B2"/>
    <property type="match status" value="1"/>
</dbReference>
<keyword evidence="6" id="KW-0324">Glycolysis</keyword>
<dbReference type="GO" id="GO:0047334">
    <property type="term" value="F:diphosphate-fructose-6-phosphate 1-phosphotransferase activity"/>
    <property type="evidence" value="ECO:0007669"/>
    <property type="project" value="UniProtKB-EC"/>
</dbReference>
<dbReference type="GO" id="GO:0005737">
    <property type="term" value="C:cytoplasm"/>
    <property type="evidence" value="ECO:0007669"/>
    <property type="project" value="UniProtKB-SubCell"/>
</dbReference>
<dbReference type="GO" id="GO:0003872">
    <property type="term" value="F:6-phosphofructokinase activity"/>
    <property type="evidence" value="ECO:0007669"/>
    <property type="project" value="UniProtKB-UniRule"/>
</dbReference>
<comment type="catalytic activity">
    <reaction evidence="6">
        <text>beta-D-fructose 6-phosphate + diphosphate = beta-D-fructose 1,6-bisphosphate + phosphate + H(+)</text>
        <dbReference type="Rhea" id="RHEA:13613"/>
        <dbReference type="ChEBI" id="CHEBI:15378"/>
        <dbReference type="ChEBI" id="CHEBI:32966"/>
        <dbReference type="ChEBI" id="CHEBI:33019"/>
        <dbReference type="ChEBI" id="CHEBI:43474"/>
        <dbReference type="ChEBI" id="CHEBI:57634"/>
        <dbReference type="EC" id="2.7.1.90"/>
    </reaction>
</comment>
<proteinExistence type="inferred from homology"/>
<dbReference type="PIRSF" id="PIRSF036483">
    <property type="entry name" value="PFK_XF0274"/>
    <property type="match status" value="1"/>
</dbReference>
<evidence type="ECO:0000313" key="9">
    <source>
        <dbReference type="Proteomes" id="UP000290909"/>
    </source>
</evidence>
<comment type="caution">
    <text evidence="6">Lacks conserved residue(s) required for the propagation of feature annotation.</text>
</comment>
<feature type="binding site" evidence="6">
    <location>
        <position position="116"/>
    </location>
    <ligand>
        <name>Mg(2+)</name>
        <dbReference type="ChEBI" id="CHEBI:18420"/>
        <note>catalytic</note>
    </ligand>
</feature>
<dbReference type="EMBL" id="LR215050">
    <property type="protein sequence ID" value="VEU83266.1"/>
    <property type="molecule type" value="Genomic_DNA"/>
</dbReference>
<comment type="subunit">
    <text evidence="6">Homodimer.</text>
</comment>
<dbReference type="AlphaFoldDB" id="A0A449BLF7"/>
<evidence type="ECO:0000259" key="7">
    <source>
        <dbReference type="Pfam" id="PF00365"/>
    </source>
</evidence>
<dbReference type="InterPro" id="IPR050929">
    <property type="entry name" value="PFKA"/>
</dbReference>
<evidence type="ECO:0000256" key="4">
    <source>
        <dbReference type="ARBA" id="ARBA00022777"/>
    </source>
</evidence>
<dbReference type="PANTHER" id="PTHR45770">
    <property type="entry name" value="ATP-DEPENDENT 6-PHOSPHOFRUCTOKINASE 1"/>
    <property type="match status" value="1"/>
</dbReference>
<evidence type="ECO:0000256" key="5">
    <source>
        <dbReference type="ARBA" id="ARBA00022842"/>
    </source>
</evidence>
<dbReference type="KEGG" id="ahk:NCTC10172_01341"/>
<evidence type="ECO:0000256" key="6">
    <source>
        <dbReference type="HAMAP-Rule" id="MF_01978"/>
    </source>
</evidence>
<dbReference type="GO" id="GO:0046872">
    <property type="term" value="F:metal ion binding"/>
    <property type="evidence" value="ECO:0007669"/>
    <property type="project" value="UniProtKB-KW"/>
</dbReference>
<dbReference type="PRINTS" id="PR00476">
    <property type="entry name" value="PHFRCTKINASE"/>
</dbReference>
<feature type="binding site" evidence="6">
    <location>
        <begin position="144"/>
        <end position="146"/>
    </location>
    <ligand>
        <name>substrate</name>
    </ligand>
</feature>
<comment type="pathway">
    <text evidence="6">Carbohydrate degradation; glycolysis; D-glyceraldehyde 3-phosphate and glycerone phosphate from D-glucose: step 3/4.</text>
</comment>
<dbReference type="Gene3D" id="3.40.50.460">
    <property type="entry name" value="Phosphofructokinase domain"/>
    <property type="match status" value="1"/>
</dbReference>
<dbReference type="NCBIfam" id="NF010675">
    <property type="entry name" value="PRK14072.1"/>
    <property type="match status" value="1"/>
</dbReference>
<comment type="function">
    <text evidence="6">Catalyzes the phosphorylation of D-fructose 6-phosphate, the first committing step of glycolysis. Uses inorganic phosphate (PPi) as phosphoryl donor instead of ATP like common ATP-dependent phosphofructokinases (ATP-PFKs), which renders the reaction reversible, and can thus function both in glycolysis and gluconeogenesis. Consistently, PPi-PFK can replace the enzymes of both the forward (ATP-PFK) and reverse (fructose-bisphosphatase (FBPase)) reactions.</text>
</comment>
<dbReference type="InterPro" id="IPR011404">
    <property type="entry name" value="PPi-PFK"/>
</dbReference>
<dbReference type="Gene3D" id="3.40.50.450">
    <property type="match status" value="1"/>
</dbReference>
<dbReference type="SUPFAM" id="SSF53784">
    <property type="entry name" value="Phosphofructokinase"/>
    <property type="match status" value="1"/>
</dbReference>
<feature type="active site" description="Proton acceptor" evidence="6">
    <location>
        <position position="146"/>
    </location>
</feature>
<comment type="activity regulation">
    <text evidence="6">Non-allosteric.</text>
</comment>
<evidence type="ECO:0000313" key="8">
    <source>
        <dbReference type="EMBL" id="VEU83266.1"/>
    </source>
</evidence>
<dbReference type="InterPro" id="IPR000023">
    <property type="entry name" value="Phosphofructokinase_dom"/>
</dbReference>
<keyword evidence="2 6" id="KW-0808">Transferase</keyword>
<keyword evidence="6" id="KW-0963">Cytoplasm</keyword>
<evidence type="ECO:0000256" key="3">
    <source>
        <dbReference type="ARBA" id="ARBA00022723"/>
    </source>
</evidence>
<dbReference type="Proteomes" id="UP000290909">
    <property type="component" value="Chromosome"/>
</dbReference>
<accession>A0A449BLF7</accession>
<keyword evidence="9" id="KW-1185">Reference proteome</keyword>
<dbReference type="InterPro" id="IPR035966">
    <property type="entry name" value="PKF_sf"/>
</dbReference>
<feature type="binding site" evidence="6">
    <location>
        <begin position="190"/>
        <end position="192"/>
    </location>
    <ligand>
        <name>substrate</name>
    </ligand>
</feature>
<evidence type="ECO:0000256" key="2">
    <source>
        <dbReference type="ARBA" id="ARBA00022679"/>
    </source>
</evidence>
<keyword evidence="5 6" id="KW-0460">Magnesium</keyword>
<feature type="binding site" evidence="6">
    <location>
        <position position="16"/>
    </location>
    <ligand>
        <name>diphosphate</name>
        <dbReference type="ChEBI" id="CHEBI:33019"/>
    </ligand>
</feature>
<dbReference type="UniPathway" id="UPA00109">
    <property type="reaction ID" value="UER00182"/>
</dbReference>
<dbReference type="STRING" id="1408416.GCA_000702765_00504"/>
<reference evidence="8 9" key="1">
    <citation type="submission" date="2019-01" db="EMBL/GenBank/DDBJ databases">
        <authorList>
            <consortium name="Pathogen Informatics"/>
        </authorList>
    </citation>
    <scope>NUCLEOTIDE SEQUENCE [LARGE SCALE GENOMIC DNA]</scope>
    <source>
        <strain evidence="8 9">NCTC10172</strain>
    </source>
</reference>
<dbReference type="GO" id="GO:0006002">
    <property type="term" value="P:fructose 6-phosphate metabolic process"/>
    <property type="evidence" value="ECO:0007669"/>
    <property type="project" value="InterPro"/>
</dbReference>
<sequence>MAKKLVGAALLGQSGGPTSVINASAAGVFLEALKHEEITEVYGAAHGIKGILDENFYDIRQEDIAELERLKYTPSSAIGSVRYKLKDVNVDPTDYNKLLEVFKKYNIRYFFYNGGNDSMDTCLKISKFMKKSGWECRVVGVPKTIDNDLFGIHHSPGYGSAAKYVATSIMELYLDGTVYNTQQFVIVEVMGRNAGWLTAAAQLASVGGVQPDLIYLPEVAFDIEKFYEQVGALLKTGKSVMVVVSEGIKTKEGKYIPELEAEIKKDAFGHANLGGTASILAKHVGEKFGVKTRAIEFSLLQRAAAHLGSQTDIEEAFKVGKIAVQKAVKGTTDKFVGIVRDEKSETYKAKFPLLPLHIVANTERKVPQEWILPDGKGLTQDYIDYALPLIQGETKLEKVNGLPRFAKLKKVLVAKK</sequence>
<protein>
    <recommendedName>
        <fullName evidence="6">Pyrophosphate--fructose 6-phosphate 1-phosphotransferase</fullName>
        <ecNumber evidence="6">2.7.1.90</ecNumber>
    </recommendedName>
    <alternativeName>
        <fullName evidence="6">6-phosphofructokinase, pyrophosphate dependent</fullName>
    </alternativeName>
    <alternativeName>
        <fullName evidence="6">PPi-dependent phosphofructokinase</fullName>
        <shortName evidence="6">PPi-PFK</shortName>
    </alternativeName>
    <alternativeName>
        <fullName evidence="6">Pyrophosphate-dependent 6-phosphofructose-1-kinase</fullName>
    </alternativeName>
</protein>
<dbReference type="Pfam" id="PF00365">
    <property type="entry name" value="PFK"/>
    <property type="match status" value="1"/>
</dbReference>
<dbReference type="InterPro" id="IPR022953">
    <property type="entry name" value="ATP_PFK"/>
</dbReference>
<comment type="subcellular location">
    <subcellularLocation>
        <location evidence="6">Cytoplasm</location>
    </subcellularLocation>
</comment>